<dbReference type="OrthoDB" id="5420958at2759"/>
<dbReference type="AlphaFoldDB" id="W9C684"/>
<evidence type="ECO:0000313" key="4">
    <source>
        <dbReference type="Proteomes" id="UP000019487"/>
    </source>
</evidence>
<keyword evidence="1" id="KW-0863">Zinc-finger</keyword>
<dbReference type="EMBL" id="AYSA01000513">
    <property type="protein sequence ID" value="ESZ91346.1"/>
    <property type="molecule type" value="Genomic_DNA"/>
</dbReference>
<keyword evidence="4" id="KW-1185">Reference proteome</keyword>
<comment type="caution">
    <text evidence="3">The sequence shown here is derived from an EMBL/GenBank/DDBJ whole genome shotgun (WGS) entry which is preliminary data.</text>
</comment>
<dbReference type="GO" id="GO:0008270">
    <property type="term" value="F:zinc ion binding"/>
    <property type="evidence" value="ECO:0007669"/>
    <property type="project" value="UniProtKB-KW"/>
</dbReference>
<dbReference type="HOGENOM" id="CLU_013929_15_2_1"/>
<dbReference type="Proteomes" id="UP000019487">
    <property type="component" value="Unassembled WGS sequence"/>
</dbReference>
<keyword evidence="1" id="KW-0862">Zinc</keyword>
<evidence type="ECO:0000259" key="2">
    <source>
        <dbReference type="PROSITE" id="PS50158"/>
    </source>
</evidence>
<proteinExistence type="predicted"/>
<accession>W9C684</accession>
<dbReference type="InterPro" id="IPR001878">
    <property type="entry name" value="Znf_CCHC"/>
</dbReference>
<organism evidence="3 4">
    <name type="scientific">Sclerotinia borealis (strain F-4128)</name>
    <dbReference type="NCBI Taxonomy" id="1432307"/>
    <lineage>
        <taxon>Eukaryota</taxon>
        <taxon>Fungi</taxon>
        <taxon>Dikarya</taxon>
        <taxon>Ascomycota</taxon>
        <taxon>Pezizomycotina</taxon>
        <taxon>Leotiomycetes</taxon>
        <taxon>Helotiales</taxon>
        <taxon>Sclerotiniaceae</taxon>
        <taxon>Sclerotinia</taxon>
    </lineage>
</organism>
<name>W9C684_SCLBF</name>
<evidence type="ECO:0000313" key="3">
    <source>
        <dbReference type="EMBL" id="ESZ91346.1"/>
    </source>
</evidence>
<keyword evidence="1" id="KW-0479">Metal-binding</keyword>
<gene>
    <name evidence="3" type="ORF">SBOR_8287</name>
</gene>
<dbReference type="STRING" id="1432307.W9C684"/>
<dbReference type="GO" id="GO:0003676">
    <property type="term" value="F:nucleic acid binding"/>
    <property type="evidence" value="ECO:0007669"/>
    <property type="project" value="InterPro"/>
</dbReference>
<dbReference type="PROSITE" id="PS50158">
    <property type="entry name" value="ZF_CCHC"/>
    <property type="match status" value="1"/>
</dbReference>
<feature type="domain" description="CCHC-type" evidence="2">
    <location>
        <begin position="72"/>
        <end position="89"/>
    </location>
</feature>
<evidence type="ECO:0000256" key="1">
    <source>
        <dbReference type="PROSITE-ProRule" id="PRU00047"/>
    </source>
</evidence>
<protein>
    <recommendedName>
        <fullName evidence="2">CCHC-type domain-containing protein</fullName>
    </recommendedName>
</protein>
<sequence length="100" mass="11202">MTLISAEIRTLRKANEALSKRRRAKKSRIRQGGTLSIQDGCDIILQTDVDNQIRRDECFKRGSSNGEQSTLRRCGSCGKTGHNIRTCQEDLEDSSLSDSE</sequence>
<reference evidence="3 4" key="1">
    <citation type="journal article" date="2014" name="Genome Announc.">
        <title>Draft genome sequence of Sclerotinia borealis, a psychrophilic plant pathogenic fungus.</title>
        <authorList>
            <person name="Mardanov A.V."/>
            <person name="Beletsky A.V."/>
            <person name="Kadnikov V.V."/>
            <person name="Ignatov A.N."/>
            <person name="Ravin N.V."/>
        </authorList>
    </citation>
    <scope>NUCLEOTIDE SEQUENCE [LARGE SCALE GENOMIC DNA]</scope>
    <source>
        <strain evidence="4">F-4157</strain>
    </source>
</reference>